<dbReference type="PRINTS" id="PR00868">
    <property type="entry name" value="DNAPOLI"/>
</dbReference>
<dbReference type="GO" id="GO:0003887">
    <property type="term" value="F:DNA-directed DNA polymerase activity"/>
    <property type="evidence" value="ECO:0007669"/>
    <property type="project" value="InterPro"/>
</dbReference>
<dbReference type="Gene3D" id="3.30.420.10">
    <property type="entry name" value="Ribonuclease H-like superfamily/Ribonuclease H"/>
    <property type="match status" value="1"/>
</dbReference>
<dbReference type="InterPro" id="IPR036397">
    <property type="entry name" value="RNaseH_sf"/>
</dbReference>
<dbReference type="SUPFAM" id="SSF56672">
    <property type="entry name" value="DNA/RNA polymerases"/>
    <property type="match status" value="1"/>
</dbReference>
<dbReference type="EMBL" id="MT141239">
    <property type="protein sequence ID" value="QJA56797.1"/>
    <property type="molecule type" value="Genomic_DNA"/>
</dbReference>
<dbReference type="InterPro" id="IPR012337">
    <property type="entry name" value="RNaseH-like_sf"/>
</dbReference>
<dbReference type="Gene3D" id="3.30.70.370">
    <property type="match status" value="1"/>
</dbReference>
<sequence>MECDKCTLNSAPQVEGSGDVRSAKYVVVGEVPGDQEVKRGVPFVGMSGQRLNKYLTLAGIDAGDCYMTYVVKCQPLNNKSPGKKVIGWCREYLEEELAEMREDATIITLGNVALRWFTNKTLDDVHGCRVVEGVYNFVPMYHPAAGFYNVGVQARMVADWTHFPHSSVDVEDDKYKLVEAMSHEGKVIGVDTETTVRGELLCVAVSEEAGRAEGMLYEKEGKTFTPSWSGGDNNIYVFHNYAFDIPVLQRCGVEVEVEDCVDTMLAAYALGYSQIGLHRLSAQVLGKELRHWNEAKGVEDLAMICCSHADATRRLWEEFEPKLPAFYWDIDLPLSNVLIAMKKRGIKIDRCVVERREEELRTQIEGFSFPFNPASLPNLRSYVFEYLGVKASKWTDTGAAAVDKGVLEGIQDSVVQDILVWKKLSKEYSTYVANYLSGMDGLDRIHPTFIQTRQPKREGEGTVGQEEGTGTRRLSCKNPNVQNITKGPLRNMLVADAGNVWISADYSQLELRVFAAIWGAKSMLDVFERGGDIHEETRVACGFPPNEYGRRDAKIMNFLMLFEGSVGMIWETFGWPLGVCQRVYDGYFKKYPEILDYWEEQKFLARRDKSVATWFGYVRQLPGMLSGNKMDVAVAYRQAINTPVQGTAADVVKSGMVFVGAEEPMVMQVHDEMGFDYPEKRAVEFGHYLLESLPGVVEIERLKFPVEVEVGRSYGELESLESWEKKRKRRNTACH</sequence>
<dbReference type="SUPFAM" id="SSF53098">
    <property type="entry name" value="Ribonuclease H-like"/>
    <property type="match status" value="1"/>
</dbReference>
<dbReference type="InterPro" id="IPR036895">
    <property type="entry name" value="Uracil-DNA_glycosylase-like_sf"/>
</dbReference>
<dbReference type="GO" id="GO:0008408">
    <property type="term" value="F:3'-5' exonuclease activity"/>
    <property type="evidence" value="ECO:0007669"/>
    <property type="project" value="InterPro"/>
</dbReference>
<dbReference type="InterPro" id="IPR002562">
    <property type="entry name" value="3'-5'_exonuclease_dom"/>
</dbReference>
<dbReference type="Gene3D" id="1.20.1060.10">
    <property type="entry name" value="Taq DNA Polymerase, Chain T, domain 4"/>
    <property type="match status" value="1"/>
</dbReference>
<evidence type="ECO:0000313" key="4">
    <source>
        <dbReference type="EMBL" id="QJA56797.1"/>
    </source>
</evidence>
<evidence type="ECO:0000259" key="2">
    <source>
        <dbReference type="SMART" id="SM00482"/>
    </source>
</evidence>
<dbReference type="AlphaFoldDB" id="A0A6M3II95"/>
<gene>
    <name evidence="4" type="ORF">MM415B01788_0010</name>
</gene>
<dbReference type="GO" id="GO:0006261">
    <property type="term" value="P:DNA-templated DNA replication"/>
    <property type="evidence" value="ECO:0007669"/>
    <property type="project" value="InterPro"/>
</dbReference>
<dbReference type="InterPro" id="IPR005122">
    <property type="entry name" value="Uracil-DNA_glycosylase-like"/>
</dbReference>
<proteinExistence type="predicted"/>
<feature type="domain" description="DNA-directed DNA polymerase family A palm" evidence="2">
    <location>
        <begin position="489"/>
        <end position="681"/>
    </location>
</feature>
<dbReference type="Pfam" id="PF01612">
    <property type="entry name" value="DNA_pol_A_exo1"/>
    <property type="match status" value="1"/>
</dbReference>
<dbReference type="SUPFAM" id="SSF52141">
    <property type="entry name" value="Uracil-DNA glycosylase-like"/>
    <property type="match status" value="1"/>
</dbReference>
<dbReference type="SMART" id="SM00986">
    <property type="entry name" value="UDG"/>
    <property type="match status" value="1"/>
</dbReference>
<keyword evidence="1" id="KW-0235">DNA replication</keyword>
<dbReference type="InterPro" id="IPR002298">
    <property type="entry name" value="DNA_polymerase_A"/>
</dbReference>
<protein>
    <submittedName>
        <fullName evidence="4">Putative DNA polymerase</fullName>
    </submittedName>
</protein>
<dbReference type="SMART" id="SM00987">
    <property type="entry name" value="UreE_C"/>
    <property type="match status" value="1"/>
</dbReference>
<name>A0A6M3II95_9ZZZZ</name>
<dbReference type="PANTHER" id="PTHR10133">
    <property type="entry name" value="DNA POLYMERASE I"/>
    <property type="match status" value="1"/>
</dbReference>
<dbReference type="InterPro" id="IPR043502">
    <property type="entry name" value="DNA/RNA_pol_sf"/>
</dbReference>
<feature type="domain" description="Uracil-DNA glycosylase-like" evidence="3">
    <location>
        <begin position="15"/>
        <end position="161"/>
    </location>
</feature>
<dbReference type="Gene3D" id="3.40.470.10">
    <property type="entry name" value="Uracil-DNA glycosylase-like domain"/>
    <property type="match status" value="1"/>
</dbReference>
<dbReference type="SMART" id="SM00482">
    <property type="entry name" value="POLAc"/>
    <property type="match status" value="1"/>
</dbReference>
<dbReference type="InterPro" id="IPR001098">
    <property type="entry name" value="DNA-dir_DNA_pol_A_palm_dom"/>
</dbReference>
<dbReference type="PANTHER" id="PTHR10133:SF27">
    <property type="entry name" value="DNA POLYMERASE NU"/>
    <property type="match status" value="1"/>
</dbReference>
<dbReference type="Gene3D" id="1.10.150.20">
    <property type="entry name" value="5' to 3' exonuclease, C-terminal subdomain"/>
    <property type="match status" value="1"/>
</dbReference>
<dbReference type="Pfam" id="PF03167">
    <property type="entry name" value="UDG"/>
    <property type="match status" value="1"/>
</dbReference>
<dbReference type="Pfam" id="PF00476">
    <property type="entry name" value="DNA_pol_A"/>
    <property type="match status" value="1"/>
</dbReference>
<dbReference type="GO" id="GO:0003677">
    <property type="term" value="F:DNA binding"/>
    <property type="evidence" value="ECO:0007669"/>
    <property type="project" value="InterPro"/>
</dbReference>
<dbReference type="GO" id="GO:0006302">
    <property type="term" value="P:double-strand break repair"/>
    <property type="evidence" value="ECO:0007669"/>
    <property type="project" value="TreeGrafter"/>
</dbReference>
<evidence type="ECO:0000256" key="1">
    <source>
        <dbReference type="ARBA" id="ARBA00022705"/>
    </source>
</evidence>
<reference evidence="4" key="1">
    <citation type="submission" date="2020-03" db="EMBL/GenBank/DDBJ databases">
        <title>The deep terrestrial virosphere.</title>
        <authorList>
            <person name="Holmfeldt K."/>
            <person name="Nilsson E."/>
            <person name="Simone D."/>
            <person name="Lopez-Fernandez M."/>
            <person name="Wu X."/>
            <person name="de Brujin I."/>
            <person name="Lundin D."/>
            <person name="Andersson A."/>
            <person name="Bertilsson S."/>
            <person name="Dopson M."/>
        </authorList>
    </citation>
    <scope>NUCLEOTIDE SEQUENCE</scope>
    <source>
        <strain evidence="4">MM415B01788</strain>
    </source>
</reference>
<organism evidence="4">
    <name type="scientific">viral metagenome</name>
    <dbReference type="NCBI Taxonomy" id="1070528"/>
    <lineage>
        <taxon>unclassified sequences</taxon>
        <taxon>metagenomes</taxon>
        <taxon>organismal metagenomes</taxon>
    </lineage>
</organism>
<accession>A0A6M3II95</accession>
<evidence type="ECO:0000259" key="3">
    <source>
        <dbReference type="SMART" id="SM00986"/>
    </source>
</evidence>
<dbReference type="CDD" id="cd10030">
    <property type="entry name" value="UDG-F4_TTUDGA_SPO1dp_like"/>
    <property type="match status" value="1"/>
</dbReference>